<reference evidence="1" key="1">
    <citation type="submission" date="2019-08" db="EMBL/GenBank/DDBJ databases">
        <authorList>
            <person name="Kucharzyk K."/>
            <person name="Murdoch R.W."/>
            <person name="Higgins S."/>
            <person name="Loffler F."/>
        </authorList>
    </citation>
    <scope>NUCLEOTIDE SEQUENCE</scope>
</reference>
<protein>
    <recommendedName>
        <fullName evidence="2">Sporulation stage II protein D amidase enhancer LytB N-terminal domain-containing protein</fullName>
    </recommendedName>
</protein>
<sequence length="39" mass="4478">MSQYGAKYMADNGCNYKTILNHYYKDIAIGNLDEKSKSE</sequence>
<proteinExistence type="predicted"/>
<accession>A0A645DAH5</accession>
<evidence type="ECO:0000313" key="1">
    <source>
        <dbReference type="EMBL" id="MPM86235.1"/>
    </source>
</evidence>
<gene>
    <name evidence="1" type="ORF">SDC9_133323</name>
</gene>
<dbReference type="AlphaFoldDB" id="A0A645DAH5"/>
<evidence type="ECO:0008006" key="2">
    <source>
        <dbReference type="Google" id="ProtNLM"/>
    </source>
</evidence>
<dbReference type="EMBL" id="VSSQ01034333">
    <property type="protein sequence ID" value="MPM86235.1"/>
    <property type="molecule type" value="Genomic_DNA"/>
</dbReference>
<organism evidence="1">
    <name type="scientific">bioreactor metagenome</name>
    <dbReference type="NCBI Taxonomy" id="1076179"/>
    <lineage>
        <taxon>unclassified sequences</taxon>
        <taxon>metagenomes</taxon>
        <taxon>ecological metagenomes</taxon>
    </lineage>
</organism>
<comment type="caution">
    <text evidence="1">The sequence shown here is derived from an EMBL/GenBank/DDBJ whole genome shotgun (WGS) entry which is preliminary data.</text>
</comment>
<name>A0A645DAH5_9ZZZZ</name>